<dbReference type="Gene3D" id="1.10.287.2720">
    <property type="match status" value="1"/>
</dbReference>
<keyword evidence="3" id="KW-0445">Lipid transport</keyword>
<feature type="coiled-coil region" evidence="6">
    <location>
        <begin position="333"/>
        <end position="363"/>
    </location>
</feature>
<dbReference type="PROSITE" id="PS01013">
    <property type="entry name" value="OSBP"/>
    <property type="match status" value="1"/>
</dbReference>
<dbReference type="GO" id="GO:0032934">
    <property type="term" value="F:sterol binding"/>
    <property type="evidence" value="ECO:0007669"/>
    <property type="project" value="TreeGrafter"/>
</dbReference>
<reference evidence="7" key="1">
    <citation type="submission" date="2020-06" db="EMBL/GenBank/DDBJ databases">
        <title>Genomes of multiple members of Pneumocystis genus reveal paths to human pathogen Pneumocystis jirovecii.</title>
        <authorList>
            <person name="Cisse O.H."/>
            <person name="Ma L."/>
            <person name="Dekker J."/>
            <person name="Khil P."/>
            <person name="Jo J."/>
            <person name="Brenchley J."/>
            <person name="Blair R."/>
            <person name="Pahar B."/>
            <person name="Chabe M."/>
            <person name="Van Rompay K.A."/>
            <person name="Keesler R."/>
            <person name="Sukura A."/>
            <person name="Hirsch V."/>
            <person name="Kutty G."/>
            <person name="Liu Y."/>
            <person name="Peng L."/>
            <person name="Chen J."/>
            <person name="Song J."/>
            <person name="Weissenbacher-Lang C."/>
            <person name="Xu J."/>
            <person name="Upham N.S."/>
            <person name="Stajich J.E."/>
            <person name="Cuomo C.A."/>
            <person name="Cushion M.T."/>
            <person name="Kovacs J.A."/>
        </authorList>
    </citation>
    <scope>NUCLEOTIDE SEQUENCE</scope>
    <source>
        <strain evidence="7">2A</strain>
    </source>
</reference>
<evidence type="ECO:0000256" key="6">
    <source>
        <dbReference type="SAM" id="Coils"/>
    </source>
</evidence>
<evidence type="ECO:0000256" key="3">
    <source>
        <dbReference type="ARBA" id="ARBA00023055"/>
    </source>
</evidence>
<keyword evidence="2" id="KW-0813">Transport</keyword>
<keyword evidence="6" id="KW-0175">Coiled coil</keyword>
<dbReference type="InterPro" id="IPR037239">
    <property type="entry name" value="OSBP_sf"/>
</dbReference>
<dbReference type="PANTHER" id="PTHR10972">
    <property type="entry name" value="OXYSTEROL-BINDING PROTEIN-RELATED"/>
    <property type="match status" value="1"/>
</dbReference>
<dbReference type="EMBL" id="CP054532">
    <property type="protein sequence ID" value="QSL64290.1"/>
    <property type="molecule type" value="Genomic_DNA"/>
</dbReference>
<accession>A0A899FJR3</accession>
<keyword evidence="8" id="KW-1185">Reference proteome</keyword>
<dbReference type="FunFam" id="2.40.160.120:FF:000007">
    <property type="entry name" value="Oxysterol binding protein"/>
    <property type="match status" value="1"/>
</dbReference>
<dbReference type="Proteomes" id="UP000663699">
    <property type="component" value="Chromosome 1"/>
</dbReference>
<dbReference type="GO" id="GO:0032541">
    <property type="term" value="C:cortical endoplasmic reticulum"/>
    <property type="evidence" value="ECO:0007669"/>
    <property type="project" value="TreeGrafter"/>
</dbReference>
<dbReference type="SUPFAM" id="SSF144000">
    <property type="entry name" value="Oxysterol-binding protein-like"/>
    <property type="match status" value="1"/>
</dbReference>
<dbReference type="Gene3D" id="3.30.70.3490">
    <property type="match status" value="1"/>
</dbReference>
<evidence type="ECO:0000313" key="8">
    <source>
        <dbReference type="Proteomes" id="UP000663699"/>
    </source>
</evidence>
<dbReference type="GO" id="GO:0005829">
    <property type="term" value="C:cytosol"/>
    <property type="evidence" value="ECO:0007669"/>
    <property type="project" value="TreeGrafter"/>
</dbReference>
<dbReference type="InterPro" id="IPR000648">
    <property type="entry name" value="Oxysterol-bd"/>
</dbReference>
<dbReference type="Pfam" id="PF01237">
    <property type="entry name" value="Oxysterol_BP"/>
    <property type="match status" value="2"/>
</dbReference>
<name>A0A899FJR3_9ASCO</name>
<dbReference type="PANTHER" id="PTHR10972:SF102">
    <property type="entry name" value="OXYSTEROL-BINDING PROTEIN"/>
    <property type="match status" value="1"/>
</dbReference>
<evidence type="ECO:0000256" key="2">
    <source>
        <dbReference type="ARBA" id="ARBA00022448"/>
    </source>
</evidence>
<evidence type="ECO:0000256" key="5">
    <source>
        <dbReference type="RuleBase" id="RU003844"/>
    </source>
</evidence>
<dbReference type="GO" id="GO:0006869">
    <property type="term" value="P:lipid transport"/>
    <property type="evidence" value="ECO:0007669"/>
    <property type="project" value="UniProtKB-KW"/>
</dbReference>
<dbReference type="GO" id="GO:0061024">
    <property type="term" value="P:membrane organization"/>
    <property type="evidence" value="ECO:0007669"/>
    <property type="project" value="UniProtKB-ARBA"/>
</dbReference>
<comment type="similarity">
    <text evidence="1 5">Belongs to the OSBP family.</text>
</comment>
<sequence length="460" mass="53411">MDDFCQSILVKYSKNHPSFFDIKTRRAFVPLYKEDHDSEHLGREGTNIILGIISQLKPGMDLSRITLPTFVLEPKSMLERITNFMCHPELLLDVPFIDDPIERFIGICRFYLSGWHIRPRSVKKPLNPILGEHFTCKWEFPDKSEALYIAEQVSHHPPISAYFYMSPENNVRIDGVLKPRSKFLGNSAGTIMEGKAILTFINRDEEYILTQPNMYARGLLFGRLRFELGDHSYIKCNKNDLIADIEFKTKGFLSGTYNVILGKIKYESNGEVLYEISGKWDEEMIIKNVKTGKKEVLFDATNSTYTQPIVRPEYEQEDRESRKLWSKVTDAIIRNDQDTATEAKSAIEDLQREEQKMRDAKGEKWIPRFFEKTGTDDYILKTKIDWTTPDHIKEQIEDIITISEKRKPSNDRNESFNFDKVFLSSQMQISSPSSFYTQKVSDDDDFHDAIDCLSIINDNL</sequence>
<dbReference type="GO" id="GO:0016020">
    <property type="term" value="C:membrane"/>
    <property type="evidence" value="ECO:0007669"/>
    <property type="project" value="TreeGrafter"/>
</dbReference>
<evidence type="ECO:0000313" key="7">
    <source>
        <dbReference type="EMBL" id="QSL64290.1"/>
    </source>
</evidence>
<organism evidence="7 8">
    <name type="scientific">Pneumocystis wakefieldiae</name>
    <dbReference type="NCBI Taxonomy" id="38082"/>
    <lineage>
        <taxon>Eukaryota</taxon>
        <taxon>Fungi</taxon>
        <taxon>Dikarya</taxon>
        <taxon>Ascomycota</taxon>
        <taxon>Taphrinomycotina</taxon>
        <taxon>Pneumocystomycetes</taxon>
        <taxon>Pneumocystaceae</taxon>
        <taxon>Pneumocystis</taxon>
    </lineage>
</organism>
<evidence type="ECO:0000256" key="1">
    <source>
        <dbReference type="ARBA" id="ARBA00008842"/>
    </source>
</evidence>
<proteinExistence type="inferred from homology"/>
<keyword evidence="4" id="KW-0446">Lipid-binding</keyword>
<protein>
    <recommendedName>
        <fullName evidence="9">Oxysterol-binding protein</fullName>
    </recommendedName>
</protein>
<dbReference type="Gene3D" id="2.40.160.120">
    <property type="match status" value="1"/>
</dbReference>
<dbReference type="AlphaFoldDB" id="A0A899FJR3"/>
<gene>
    <name evidence="7" type="ORF">MERGE_000446</name>
</gene>
<dbReference type="OrthoDB" id="14833at2759"/>
<dbReference type="FunFam" id="1.10.287.2720:FF:000001">
    <property type="entry name" value="Oxysterol-binding OBPalpha"/>
    <property type="match status" value="1"/>
</dbReference>
<evidence type="ECO:0000256" key="4">
    <source>
        <dbReference type="ARBA" id="ARBA00023121"/>
    </source>
</evidence>
<evidence type="ECO:0008006" key="9">
    <source>
        <dbReference type="Google" id="ProtNLM"/>
    </source>
</evidence>
<dbReference type="InterPro" id="IPR018494">
    <property type="entry name" value="Oxysterol-bd_CS"/>
</dbReference>